<dbReference type="SUPFAM" id="SSF46785">
    <property type="entry name" value="Winged helix' DNA-binding domain"/>
    <property type="match status" value="1"/>
</dbReference>
<proteinExistence type="predicted"/>
<dbReference type="PANTHER" id="PTHR33204">
    <property type="entry name" value="TRANSCRIPTIONAL REGULATOR, MARR FAMILY"/>
    <property type="match status" value="1"/>
</dbReference>
<keyword evidence="3" id="KW-0804">Transcription</keyword>
<gene>
    <name evidence="5" type="ORF">DFP95_11629</name>
</gene>
<evidence type="ECO:0000256" key="2">
    <source>
        <dbReference type="ARBA" id="ARBA00023125"/>
    </source>
</evidence>
<dbReference type="PANTHER" id="PTHR33204:SF29">
    <property type="entry name" value="TRANSCRIPTIONAL REGULATOR"/>
    <property type="match status" value="1"/>
</dbReference>
<keyword evidence="2" id="KW-0238">DNA-binding</keyword>
<keyword evidence="1" id="KW-0805">Transcription regulation</keyword>
<dbReference type="AlphaFoldDB" id="A0A3D9I1S8"/>
<dbReference type="Pfam" id="PF01638">
    <property type="entry name" value="HxlR"/>
    <property type="match status" value="1"/>
</dbReference>
<dbReference type="InterPro" id="IPR002577">
    <property type="entry name" value="HTH_HxlR"/>
</dbReference>
<reference evidence="5 6" key="1">
    <citation type="submission" date="2018-07" db="EMBL/GenBank/DDBJ databases">
        <title>Genomic Encyclopedia of Type Strains, Phase III (KMG-III): the genomes of soil and plant-associated and newly described type strains.</title>
        <authorList>
            <person name="Whitman W."/>
        </authorList>
    </citation>
    <scope>NUCLEOTIDE SEQUENCE [LARGE SCALE GENOMIC DNA]</scope>
    <source>
        <strain evidence="5 6">CECT 8236</strain>
    </source>
</reference>
<evidence type="ECO:0000313" key="5">
    <source>
        <dbReference type="EMBL" id="RED55703.1"/>
    </source>
</evidence>
<accession>A0A3D9I1S8</accession>
<sequence length="116" mass="13437">MDNDMQYCTVEPALDVIVGKWKISILFLLFQGTKRFSELQRDIPDITKKVLASQLRELEEQDIIRRVVYAVVPPKVEYSLTEYGHSVKPVLQTIHQWGRAHLEHMGLKKGIEETTT</sequence>
<evidence type="ECO:0000256" key="3">
    <source>
        <dbReference type="ARBA" id="ARBA00023163"/>
    </source>
</evidence>
<dbReference type="InterPro" id="IPR036388">
    <property type="entry name" value="WH-like_DNA-bd_sf"/>
</dbReference>
<dbReference type="EMBL" id="QRDY01000016">
    <property type="protein sequence ID" value="RED55703.1"/>
    <property type="molecule type" value="Genomic_DNA"/>
</dbReference>
<dbReference type="PROSITE" id="PS51118">
    <property type="entry name" value="HTH_HXLR"/>
    <property type="match status" value="1"/>
</dbReference>
<dbReference type="Proteomes" id="UP000256869">
    <property type="component" value="Unassembled WGS sequence"/>
</dbReference>
<dbReference type="OrthoDB" id="9791143at2"/>
<evidence type="ECO:0000256" key="1">
    <source>
        <dbReference type="ARBA" id="ARBA00023015"/>
    </source>
</evidence>
<evidence type="ECO:0000313" key="6">
    <source>
        <dbReference type="Proteomes" id="UP000256869"/>
    </source>
</evidence>
<dbReference type="GO" id="GO:0003677">
    <property type="term" value="F:DNA binding"/>
    <property type="evidence" value="ECO:0007669"/>
    <property type="project" value="UniProtKB-KW"/>
</dbReference>
<keyword evidence="6" id="KW-1185">Reference proteome</keyword>
<name>A0A3D9I1S8_9BACL</name>
<dbReference type="Gene3D" id="1.10.10.10">
    <property type="entry name" value="Winged helix-like DNA-binding domain superfamily/Winged helix DNA-binding domain"/>
    <property type="match status" value="1"/>
</dbReference>
<dbReference type="RefSeq" id="WP_115994670.1">
    <property type="nucleotide sequence ID" value="NZ_QRDY01000016.1"/>
</dbReference>
<organism evidence="5 6">
    <name type="scientific">Cohnella lupini</name>
    <dbReference type="NCBI Taxonomy" id="1294267"/>
    <lineage>
        <taxon>Bacteria</taxon>
        <taxon>Bacillati</taxon>
        <taxon>Bacillota</taxon>
        <taxon>Bacilli</taxon>
        <taxon>Bacillales</taxon>
        <taxon>Paenibacillaceae</taxon>
        <taxon>Cohnella</taxon>
    </lineage>
</organism>
<dbReference type="InterPro" id="IPR036390">
    <property type="entry name" value="WH_DNA-bd_sf"/>
</dbReference>
<comment type="caution">
    <text evidence="5">The sequence shown here is derived from an EMBL/GenBank/DDBJ whole genome shotgun (WGS) entry which is preliminary data.</text>
</comment>
<feature type="domain" description="HTH hxlR-type" evidence="4">
    <location>
        <begin position="8"/>
        <end position="106"/>
    </location>
</feature>
<protein>
    <submittedName>
        <fullName evidence="5">HxlR family transcriptional regulator</fullName>
    </submittedName>
</protein>
<evidence type="ECO:0000259" key="4">
    <source>
        <dbReference type="PROSITE" id="PS51118"/>
    </source>
</evidence>